<dbReference type="EMBL" id="GQ152571">
    <property type="protein sequence ID" value="ACT87567.1"/>
    <property type="molecule type" value="Genomic_DNA"/>
</dbReference>
<name>C7DLQ1_9DINO</name>
<protein>
    <submittedName>
        <fullName evidence="1">Prohibitin-like protein</fullName>
    </submittedName>
</protein>
<organism evidence="1">
    <name type="scientific">Amoebophrya sp. ex Karlodinium veneficum</name>
    <dbReference type="NCBI Taxonomy" id="581008"/>
    <lineage>
        <taxon>Eukaryota</taxon>
        <taxon>Sar</taxon>
        <taxon>Alveolata</taxon>
        <taxon>Dinophyceae</taxon>
        <taxon>Syndiniales</taxon>
        <taxon>Amoebophryaceae</taxon>
        <taxon>Amoebophrya</taxon>
    </lineage>
</organism>
<proteinExistence type="predicted"/>
<accession>C7DLQ1</accession>
<dbReference type="AlphaFoldDB" id="C7DLQ1"/>
<evidence type="ECO:0000313" key="1">
    <source>
        <dbReference type="EMBL" id="ACT87567.1"/>
    </source>
</evidence>
<reference evidence="1" key="1">
    <citation type="journal article" date="2009" name="J. Eukaryot. Microbiol.">
        <title>Expressed sequence tags from Amoebophrya sp. infecting Karlodinium veneficum: comparing host and parasite sequences.</title>
        <authorList>
            <person name="Bachvaroff T.R."/>
            <person name="Place A.R."/>
            <person name="Coats D.W."/>
        </authorList>
    </citation>
    <scope>NUCLEOTIDE SEQUENCE</scope>
</reference>
<sequence length="118" mass="14306">MRLIPVKKRFVRSFKSKDGEDVEVRLVIRFQPKIHWMPEIYKHFGKDYGRSFLQREGSLDIEQVIKLHNCSDLTDPKKEAYQLRVIEEIRFRLLDACIFHHIKMDENDLEIQFLLPEY</sequence>